<feature type="region of interest" description="Disordered" evidence="2">
    <location>
        <begin position="62"/>
        <end position="81"/>
    </location>
</feature>
<feature type="domain" description="Clp R" evidence="3">
    <location>
        <begin position="107"/>
        <end position="387"/>
    </location>
</feature>
<gene>
    <name evidence="4" type="ORF">SAMN05443287_105307</name>
</gene>
<evidence type="ECO:0000313" key="4">
    <source>
        <dbReference type="EMBL" id="SEJ57219.1"/>
    </source>
</evidence>
<dbReference type="STRING" id="1144548.SAMN05443287_105307"/>
<dbReference type="AlphaFoldDB" id="A0A1H6ZUS4"/>
<name>A0A1H6ZUS4_9ACTN</name>
<dbReference type="InterPro" id="IPR036628">
    <property type="entry name" value="Clp_N_dom_sf"/>
</dbReference>
<dbReference type="Proteomes" id="UP000198707">
    <property type="component" value="Unassembled WGS sequence"/>
</dbReference>
<dbReference type="InterPro" id="IPR004176">
    <property type="entry name" value="Clp_R_N"/>
</dbReference>
<keyword evidence="5" id="KW-1185">Reference proteome</keyword>
<sequence>MTIGDTEPVDVGEEFADVLRAAYYYALVDGGRVVGPGQLLVAAARNDERAGRVLGRTVAQARATVSRGEGPDTGDGAGPVPSGYAGMLREARWWVLRAQRDAVPADPPLWSTAVGPALTRSARTARSAGVTRLDVPHLVLGLLDPADPSVAELARRTGLDVAAARRRIAAGDLAAEPAPFAPLVDPLRVAGAVRSRSPWLVRWLPALFARLTGRQARWGGPVLACLEREVMRQAVLVGHDVVQTSAVLLAIVSLDAQLAATGQRLVTAYQPHNQGGKALTDVGFQLGPARSVAESWTGEREALPVADSSARFWGTGKPGDPRWGVAATRVMDRATDLAREHGHADAGTSHLLAAVLAEDGAAGHLLAALGLDREELRRRVTHQLTSG</sequence>
<evidence type="ECO:0000313" key="5">
    <source>
        <dbReference type="Proteomes" id="UP000198707"/>
    </source>
</evidence>
<keyword evidence="1" id="KW-0677">Repeat</keyword>
<evidence type="ECO:0000256" key="2">
    <source>
        <dbReference type="SAM" id="MobiDB-lite"/>
    </source>
</evidence>
<dbReference type="Gene3D" id="1.10.1780.10">
    <property type="entry name" value="Clp, N-terminal domain"/>
    <property type="match status" value="2"/>
</dbReference>
<dbReference type="Pfam" id="PF02861">
    <property type="entry name" value="Clp_N"/>
    <property type="match status" value="1"/>
</dbReference>
<evidence type="ECO:0000259" key="3">
    <source>
        <dbReference type="PROSITE" id="PS51903"/>
    </source>
</evidence>
<accession>A0A1H6ZUS4</accession>
<dbReference type="SUPFAM" id="SSF81923">
    <property type="entry name" value="Double Clp-N motif"/>
    <property type="match status" value="1"/>
</dbReference>
<protein>
    <submittedName>
        <fullName evidence="4">Clp amino terminal domain-containing protein, pathogenicity island component</fullName>
    </submittedName>
</protein>
<evidence type="ECO:0000256" key="1">
    <source>
        <dbReference type="PROSITE-ProRule" id="PRU01251"/>
    </source>
</evidence>
<proteinExistence type="predicted"/>
<organism evidence="4 5">
    <name type="scientific">Micromonospora phaseoli</name>
    <dbReference type="NCBI Taxonomy" id="1144548"/>
    <lineage>
        <taxon>Bacteria</taxon>
        <taxon>Bacillati</taxon>
        <taxon>Actinomycetota</taxon>
        <taxon>Actinomycetes</taxon>
        <taxon>Micromonosporales</taxon>
        <taxon>Micromonosporaceae</taxon>
        <taxon>Micromonospora</taxon>
    </lineage>
</organism>
<reference evidence="5" key="1">
    <citation type="submission" date="2016-10" db="EMBL/GenBank/DDBJ databases">
        <authorList>
            <person name="Varghese N."/>
            <person name="Submissions S."/>
        </authorList>
    </citation>
    <scope>NUCLEOTIDE SEQUENCE [LARGE SCALE GENOMIC DNA]</scope>
    <source>
        <strain evidence="5">CGMCC 4.7038</strain>
    </source>
</reference>
<dbReference type="PROSITE" id="PS51903">
    <property type="entry name" value="CLP_R"/>
    <property type="match status" value="1"/>
</dbReference>
<dbReference type="EMBL" id="FNYV01000005">
    <property type="protein sequence ID" value="SEJ57219.1"/>
    <property type="molecule type" value="Genomic_DNA"/>
</dbReference>